<feature type="domain" description="EGF-like" evidence="7">
    <location>
        <begin position="77"/>
        <end position="119"/>
    </location>
</feature>
<evidence type="ECO:0000256" key="3">
    <source>
        <dbReference type="ARBA" id="ARBA00023157"/>
    </source>
</evidence>
<dbReference type="SMART" id="SM00179">
    <property type="entry name" value="EGF_CA"/>
    <property type="match status" value="3"/>
</dbReference>
<dbReference type="PROSITE" id="PS01186">
    <property type="entry name" value="EGF_2"/>
    <property type="match status" value="2"/>
</dbReference>
<dbReference type="InterPro" id="IPR018097">
    <property type="entry name" value="EGF_Ca-bd_CS"/>
</dbReference>
<dbReference type="PANTHER" id="PTHR24034:SF89">
    <property type="entry name" value="COMPLEMENT COMPONENT C1Q RECEPTOR"/>
    <property type="match status" value="1"/>
</dbReference>
<feature type="transmembrane region" description="Helical" evidence="6">
    <location>
        <begin position="288"/>
        <end position="313"/>
    </location>
</feature>
<dbReference type="PROSITE" id="PS00010">
    <property type="entry name" value="ASX_HYDROXYL"/>
    <property type="match status" value="2"/>
</dbReference>
<dbReference type="InterPro" id="IPR009030">
    <property type="entry name" value="Growth_fac_rcpt_cys_sf"/>
</dbReference>
<dbReference type="GO" id="GO:0003950">
    <property type="term" value="F:NAD+ poly-ADP-ribosyltransferase activity"/>
    <property type="evidence" value="ECO:0007669"/>
    <property type="project" value="InterPro"/>
</dbReference>
<organism evidence="8">
    <name type="scientific">Arcella intermedia</name>
    <dbReference type="NCBI Taxonomy" id="1963864"/>
    <lineage>
        <taxon>Eukaryota</taxon>
        <taxon>Amoebozoa</taxon>
        <taxon>Tubulinea</taxon>
        <taxon>Elardia</taxon>
        <taxon>Arcellinida</taxon>
        <taxon>Sphaerothecina</taxon>
        <taxon>Arcellidae</taxon>
        <taxon>Arcella</taxon>
    </lineage>
</organism>
<evidence type="ECO:0000313" key="8">
    <source>
        <dbReference type="EMBL" id="NDV29792.1"/>
    </source>
</evidence>
<proteinExistence type="predicted"/>
<dbReference type="Gene3D" id="3.90.228.10">
    <property type="match status" value="1"/>
</dbReference>
<evidence type="ECO:0000256" key="6">
    <source>
        <dbReference type="SAM" id="Phobius"/>
    </source>
</evidence>
<comment type="caution">
    <text evidence="4">Lacks conserved residue(s) required for the propagation of feature annotation.</text>
</comment>
<dbReference type="PROSITE" id="PS50026">
    <property type="entry name" value="EGF_3"/>
    <property type="match status" value="2"/>
</dbReference>
<feature type="disulfide bond" evidence="4">
    <location>
        <begin position="41"/>
        <end position="51"/>
    </location>
</feature>
<dbReference type="SMART" id="SM00181">
    <property type="entry name" value="EGF"/>
    <property type="match status" value="3"/>
</dbReference>
<dbReference type="InterPro" id="IPR049883">
    <property type="entry name" value="NOTCH1_EGF-like"/>
</dbReference>
<dbReference type="InterPro" id="IPR012317">
    <property type="entry name" value="Poly(ADP-ribose)pol_cat_dom"/>
</dbReference>
<keyword evidence="6" id="KW-1133">Transmembrane helix</keyword>
<dbReference type="InterPro" id="IPR026823">
    <property type="entry name" value="cEGF"/>
</dbReference>
<dbReference type="InterPro" id="IPR000742">
    <property type="entry name" value="EGF"/>
</dbReference>
<protein>
    <recommendedName>
        <fullName evidence="7">EGF-like domain-containing protein</fullName>
    </recommendedName>
</protein>
<evidence type="ECO:0000259" key="7">
    <source>
        <dbReference type="PROSITE" id="PS50026"/>
    </source>
</evidence>
<dbReference type="Pfam" id="PF07645">
    <property type="entry name" value="EGF_CA"/>
    <property type="match status" value="1"/>
</dbReference>
<feature type="domain" description="EGF-like" evidence="7">
    <location>
        <begin position="37"/>
        <end position="76"/>
    </location>
</feature>
<dbReference type="InterPro" id="IPR050751">
    <property type="entry name" value="ECM_structural_protein"/>
</dbReference>
<dbReference type="PANTHER" id="PTHR24034">
    <property type="entry name" value="EGF-LIKE DOMAIN-CONTAINING PROTEIN"/>
    <property type="match status" value="1"/>
</dbReference>
<evidence type="ECO:0000256" key="4">
    <source>
        <dbReference type="PROSITE-ProRule" id="PRU00076"/>
    </source>
</evidence>
<accession>A0A6B2KYM4</accession>
<dbReference type="PROSITE" id="PS01187">
    <property type="entry name" value="EGF_CA"/>
    <property type="match status" value="1"/>
</dbReference>
<evidence type="ECO:0000256" key="2">
    <source>
        <dbReference type="ARBA" id="ARBA00022737"/>
    </source>
</evidence>
<dbReference type="CDD" id="cd00054">
    <property type="entry name" value="EGF_CA"/>
    <property type="match status" value="2"/>
</dbReference>
<dbReference type="GO" id="GO:0005509">
    <property type="term" value="F:calcium ion binding"/>
    <property type="evidence" value="ECO:0007669"/>
    <property type="project" value="InterPro"/>
</dbReference>
<keyword evidence="3 4" id="KW-1015">Disulfide bond</keyword>
<keyword evidence="1 4" id="KW-0245">EGF-like domain</keyword>
<feature type="region of interest" description="Disordered" evidence="5">
    <location>
        <begin position="602"/>
        <end position="622"/>
    </location>
</feature>
<dbReference type="SUPFAM" id="SSF56399">
    <property type="entry name" value="ADP-ribosylation"/>
    <property type="match status" value="1"/>
</dbReference>
<dbReference type="SUPFAM" id="SSF57184">
    <property type="entry name" value="Growth factor receptor domain"/>
    <property type="match status" value="1"/>
</dbReference>
<dbReference type="AlphaFoldDB" id="A0A6B2KYM4"/>
<dbReference type="FunFam" id="2.10.25.10:FF:000240">
    <property type="entry name" value="Vitamin K-dependent protein S"/>
    <property type="match status" value="1"/>
</dbReference>
<dbReference type="EMBL" id="GIBP01000823">
    <property type="protein sequence ID" value="NDV29792.1"/>
    <property type="molecule type" value="Transcribed_RNA"/>
</dbReference>
<dbReference type="Pfam" id="PF00644">
    <property type="entry name" value="PARP"/>
    <property type="match status" value="1"/>
</dbReference>
<keyword evidence="6" id="KW-0812">Transmembrane</keyword>
<dbReference type="Gene3D" id="2.10.25.10">
    <property type="entry name" value="Laminin"/>
    <property type="match status" value="3"/>
</dbReference>
<keyword evidence="6" id="KW-0472">Membrane</keyword>
<dbReference type="InterPro" id="IPR001881">
    <property type="entry name" value="EGF-like_Ca-bd_dom"/>
</dbReference>
<name>A0A6B2KYM4_9EUKA</name>
<dbReference type="InterPro" id="IPR000152">
    <property type="entry name" value="EGF-type_Asp/Asn_hydroxyl_site"/>
</dbReference>
<reference evidence="8" key="1">
    <citation type="journal article" date="2020" name="J. Eukaryot. Microbiol.">
        <title>De novo Sequencing, Assembly and Annotation of the Transcriptome for the Free-Living Testate Amoeba Arcella intermedia.</title>
        <authorList>
            <person name="Ribeiro G.M."/>
            <person name="Porfirio-Sousa A.L."/>
            <person name="Maurer-Alcala X.X."/>
            <person name="Katz L.A."/>
            <person name="Lahr D.J.G."/>
        </authorList>
    </citation>
    <scope>NUCLEOTIDE SEQUENCE</scope>
</reference>
<sequence length="622" mass="70171">MGTDHCSQVCIDTQGGYQCGCEYGFKIDPLDRFGCIDIDECLQANNCSQKCHNQIGTYNCSCLPGYTLGEDQSTCVDINECLSQTSNDCQYPFYCLNYPGGFSCGCPIGYNSTDRVHCEPLACLFEWNQWSSECFLCKGQIRNRNRTMDPDLNNGSPLCFGILYHEVQECQFPCVLKSLKDGTSASSALLQEWWSRGQWLSDPTYFPAMRAENVEQQGNSILMMLSSSTPFQCSQNDPLVSNFTDTILQNAQNITPGVDPSRFSVSLVPTNGQCGLQFSVSNLADYTLYYGIGGGIAAFLLIAILITIFFLLWKRKLKLRQINYLPKPLRASFFYAFSGSRDGDYYQKVIFEGTQERKFIQIMLEEQLDLQPLQITTIHAVYSPQLLASFVNYWNNMESRIADNTKLWRSEAWKNIDSSGLKKWVMSEYDKIIDTFSWNQGKLEPLIPAIHGTDLTIAQKICCNGFGALSTLDDGFYGKGIYFTTSCLYAVPYFATRAKPALILAYVLPGYPFPTTENRNGDHSLMGSAIMKGHQSHFVIVKRDGDPVLDISDDKTYYTELVVAQEAQVVPAYIIEIDRVNLPELMKKYQRAISDLISENQTRQKIRKHSENDPAYHSAVEL</sequence>
<keyword evidence="2" id="KW-0677">Repeat</keyword>
<evidence type="ECO:0000256" key="1">
    <source>
        <dbReference type="ARBA" id="ARBA00022536"/>
    </source>
</evidence>
<evidence type="ECO:0000256" key="5">
    <source>
        <dbReference type="SAM" id="MobiDB-lite"/>
    </source>
</evidence>
<dbReference type="Pfam" id="PF12662">
    <property type="entry name" value="cEGF"/>
    <property type="match status" value="1"/>
</dbReference>